<dbReference type="CDD" id="cd03891">
    <property type="entry name" value="M20_DapE_proteobac"/>
    <property type="match status" value="1"/>
</dbReference>
<dbReference type="InterPro" id="IPR050072">
    <property type="entry name" value="Peptidase_M20A"/>
</dbReference>
<dbReference type="PANTHER" id="PTHR43808">
    <property type="entry name" value="ACETYLORNITHINE DEACETYLASE"/>
    <property type="match status" value="1"/>
</dbReference>
<dbReference type="GO" id="GO:0050897">
    <property type="term" value="F:cobalt ion binding"/>
    <property type="evidence" value="ECO:0007669"/>
    <property type="project" value="UniProtKB-UniRule"/>
</dbReference>
<comment type="function">
    <text evidence="15">Catalyzes the hydrolysis of N-succinyl-L,L-diaminopimelic acid (SDAP), forming succinate and LL-2,6-diaminopimelate (DAP), an intermediate involved in the bacterial biosynthesis of lysine and meso-diaminopimelic acid, an essential component of bacterial cell walls.</text>
</comment>
<comment type="cofactor">
    <cofactor evidence="15">
        <name>Zn(2+)</name>
        <dbReference type="ChEBI" id="CHEBI:29105"/>
    </cofactor>
    <cofactor evidence="15">
        <name>Co(2+)</name>
        <dbReference type="ChEBI" id="CHEBI:48828"/>
    </cofactor>
    <text evidence="15">Binds 2 Zn(2+) or Co(2+) ions per subunit.</text>
</comment>
<protein>
    <recommendedName>
        <fullName evidence="5 15">Succinyl-diaminopimelate desuccinylase</fullName>
        <shortName evidence="15">SDAP desuccinylase</shortName>
        <ecNumber evidence="4 15">3.5.1.18</ecNumber>
    </recommendedName>
    <alternativeName>
        <fullName evidence="13 15">N-succinyl-LL-2,6-diaminoheptanedioate amidohydrolase</fullName>
    </alternativeName>
</protein>
<organism evidence="17 18">
    <name type="scientific">Roseibium alexandrii (strain DSM 17067 / NCIMB 14079 / DFL-11)</name>
    <name type="common">Labrenzia alexandrii</name>
    <dbReference type="NCBI Taxonomy" id="244592"/>
    <lineage>
        <taxon>Bacteria</taxon>
        <taxon>Pseudomonadati</taxon>
        <taxon>Pseudomonadota</taxon>
        <taxon>Alphaproteobacteria</taxon>
        <taxon>Hyphomicrobiales</taxon>
        <taxon>Stappiaceae</taxon>
        <taxon>Roseibium</taxon>
    </lineage>
</organism>
<dbReference type="GO" id="GO:0008777">
    <property type="term" value="F:acetylornithine deacetylase activity"/>
    <property type="evidence" value="ECO:0007669"/>
    <property type="project" value="TreeGrafter"/>
</dbReference>
<dbReference type="EC" id="3.5.1.18" evidence="4 15"/>
<dbReference type="InterPro" id="IPR011650">
    <property type="entry name" value="Peptidase_M20_dimer"/>
</dbReference>
<gene>
    <name evidence="15" type="primary">dapE</name>
    <name evidence="17" type="ORF">SADFL11_1064</name>
</gene>
<dbReference type="HAMAP" id="MF_01690">
    <property type="entry name" value="DapE"/>
    <property type="match status" value="1"/>
</dbReference>
<feature type="binding site" evidence="15">
    <location>
        <position position="106"/>
    </location>
    <ligand>
        <name>Zn(2+)</name>
        <dbReference type="ChEBI" id="CHEBI:29105"/>
        <label>1</label>
    </ligand>
</feature>
<evidence type="ECO:0000256" key="13">
    <source>
        <dbReference type="ARBA" id="ARBA00031891"/>
    </source>
</evidence>
<evidence type="ECO:0000256" key="6">
    <source>
        <dbReference type="ARBA" id="ARBA00022605"/>
    </source>
</evidence>
<feature type="domain" description="Peptidase M20 dimerisation" evidence="16">
    <location>
        <begin position="183"/>
        <end position="287"/>
    </location>
</feature>
<comment type="subunit">
    <text evidence="3 15">Homodimer.</text>
</comment>
<name>A0A5E8GWI8_ROSAD</name>
<evidence type="ECO:0000256" key="2">
    <source>
        <dbReference type="ARBA" id="ARBA00006746"/>
    </source>
</evidence>
<feature type="binding site" evidence="15">
    <location>
        <position position="142"/>
    </location>
    <ligand>
        <name>Zn(2+)</name>
        <dbReference type="ChEBI" id="CHEBI:29105"/>
        <label>2</label>
    </ligand>
</feature>
<feature type="active site" description="Proton acceptor" evidence="15">
    <location>
        <position position="141"/>
    </location>
</feature>
<dbReference type="NCBIfam" id="NF009557">
    <property type="entry name" value="PRK13009.1"/>
    <property type="match status" value="1"/>
</dbReference>
<feature type="binding site" evidence="15">
    <location>
        <position position="106"/>
    </location>
    <ligand>
        <name>Zn(2+)</name>
        <dbReference type="ChEBI" id="CHEBI:29105"/>
        <label>2</label>
    </ligand>
</feature>
<dbReference type="Gene3D" id="3.40.630.10">
    <property type="entry name" value="Zn peptidases"/>
    <property type="match status" value="2"/>
</dbReference>
<dbReference type="GO" id="GO:0006526">
    <property type="term" value="P:L-arginine biosynthetic process"/>
    <property type="evidence" value="ECO:0007669"/>
    <property type="project" value="TreeGrafter"/>
</dbReference>
<dbReference type="GO" id="GO:0019877">
    <property type="term" value="P:diaminopimelate biosynthetic process"/>
    <property type="evidence" value="ECO:0007669"/>
    <property type="project" value="UniProtKB-UniRule"/>
</dbReference>
<evidence type="ECO:0000313" key="18">
    <source>
        <dbReference type="Proteomes" id="UP000004703"/>
    </source>
</evidence>
<evidence type="ECO:0000256" key="4">
    <source>
        <dbReference type="ARBA" id="ARBA00011921"/>
    </source>
</evidence>
<dbReference type="InterPro" id="IPR005941">
    <property type="entry name" value="DapE_proteobac"/>
</dbReference>
<evidence type="ECO:0000256" key="5">
    <source>
        <dbReference type="ARBA" id="ARBA00022391"/>
    </source>
</evidence>
<proteinExistence type="inferred from homology"/>
<evidence type="ECO:0000259" key="16">
    <source>
        <dbReference type="Pfam" id="PF07687"/>
    </source>
</evidence>
<evidence type="ECO:0000256" key="12">
    <source>
        <dbReference type="ARBA" id="ARBA00023285"/>
    </source>
</evidence>
<dbReference type="InterPro" id="IPR002933">
    <property type="entry name" value="Peptidase_M20"/>
</dbReference>
<feature type="binding site" evidence="15">
    <location>
        <position position="73"/>
    </location>
    <ligand>
        <name>Zn(2+)</name>
        <dbReference type="ChEBI" id="CHEBI:29105"/>
        <label>1</label>
    </ligand>
</feature>
<comment type="catalytic activity">
    <reaction evidence="14 15">
        <text>N-succinyl-(2S,6S)-2,6-diaminopimelate + H2O = (2S,6S)-2,6-diaminopimelate + succinate</text>
        <dbReference type="Rhea" id="RHEA:22608"/>
        <dbReference type="ChEBI" id="CHEBI:15377"/>
        <dbReference type="ChEBI" id="CHEBI:30031"/>
        <dbReference type="ChEBI" id="CHEBI:57609"/>
        <dbReference type="ChEBI" id="CHEBI:58087"/>
        <dbReference type="EC" id="3.5.1.18"/>
    </reaction>
</comment>
<dbReference type="GO" id="GO:0008270">
    <property type="term" value="F:zinc ion binding"/>
    <property type="evidence" value="ECO:0007669"/>
    <property type="project" value="UniProtKB-UniRule"/>
</dbReference>
<keyword evidence="7 15" id="KW-0479">Metal-binding</keyword>
<keyword evidence="11 15" id="KW-0457">Lysine biosynthesis</keyword>
<keyword evidence="12 15" id="KW-0170">Cobalt</keyword>
<dbReference type="SUPFAM" id="SSF53187">
    <property type="entry name" value="Zn-dependent exopeptidases"/>
    <property type="match status" value="1"/>
</dbReference>
<dbReference type="Proteomes" id="UP000004703">
    <property type="component" value="Chromosome"/>
</dbReference>
<dbReference type="GO" id="GO:0009014">
    <property type="term" value="F:succinyl-diaminopimelate desuccinylase activity"/>
    <property type="evidence" value="ECO:0007669"/>
    <property type="project" value="UniProtKB-UniRule"/>
</dbReference>
<evidence type="ECO:0000256" key="1">
    <source>
        <dbReference type="ARBA" id="ARBA00005130"/>
    </source>
</evidence>
<feature type="binding site" evidence="15">
    <location>
        <position position="170"/>
    </location>
    <ligand>
        <name>Zn(2+)</name>
        <dbReference type="ChEBI" id="CHEBI:29105"/>
        <label>1</label>
    </ligand>
</feature>
<keyword evidence="8 15" id="KW-0378">Hydrolase</keyword>
<sequence>MSMSPATAIARNLIRCPSVTPKEGGALSALETLLKDAGFRVDRVVFQDDDTPDVENLFASVGSGAPHFVFAGHTDVVPAGSEADWTHGPFEGEVDSGVLYGRGAVDMKGGIASFAAAALEFVDQNGTDFGGTISFLITGDEEGPAINGTVKLLEWADKQGHRFDACIVGEPTNPAALGDAIKVGRRGSLSGIVTVTGVQGHAAYPHLADNPIPGLTNLMAALNDLKLDEGNERFQPSNLEIVTVDVGNTAFNVIPARAEFRFNIRYNDAWTLDSLKAKILETLETVNLGSLKMNIEFKRDASESFLTKDETLIEALSKAVSEETGRTPELSTGGGTSDARFIKNYCPVVEFGLVGQTMHKVDECVAVEDLDRLAAIYHRFLVSYFSK</sequence>
<evidence type="ECO:0000256" key="10">
    <source>
        <dbReference type="ARBA" id="ARBA00022915"/>
    </source>
</evidence>
<dbReference type="SUPFAM" id="SSF55031">
    <property type="entry name" value="Bacterial exopeptidase dimerisation domain"/>
    <property type="match status" value="1"/>
</dbReference>
<dbReference type="Pfam" id="PF07687">
    <property type="entry name" value="M20_dimer"/>
    <property type="match status" value="1"/>
</dbReference>
<evidence type="ECO:0000256" key="8">
    <source>
        <dbReference type="ARBA" id="ARBA00022801"/>
    </source>
</evidence>
<feature type="binding site" evidence="15">
    <location>
        <position position="359"/>
    </location>
    <ligand>
        <name>Zn(2+)</name>
        <dbReference type="ChEBI" id="CHEBI:29105"/>
        <label>2</label>
    </ligand>
</feature>
<keyword evidence="9 15" id="KW-0862">Zinc</keyword>
<evidence type="ECO:0000256" key="11">
    <source>
        <dbReference type="ARBA" id="ARBA00023154"/>
    </source>
</evidence>
<dbReference type="AlphaFoldDB" id="A0A5E8GWI8"/>
<dbReference type="PANTHER" id="PTHR43808:SF31">
    <property type="entry name" value="N-ACETYL-L-CITRULLINE DEACETYLASE"/>
    <property type="match status" value="1"/>
</dbReference>
<comment type="caution">
    <text evidence="17">The sequence shown here is derived from an EMBL/GenBank/DDBJ whole genome shotgun (WGS) entry which is preliminary data.</text>
</comment>
<dbReference type="GO" id="GO:0009089">
    <property type="term" value="P:lysine biosynthetic process via diaminopimelate"/>
    <property type="evidence" value="ECO:0007669"/>
    <property type="project" value="UniProtKB-UniRule"/>
</dbReference>
<comment type="similarity">
    <text evidence="2 15">Belongs to the peptidase M20A family. DapE subfamily.</text>
</comment>
<reference evidence="17 18" key="1">
    <citation type="submission" date="2008-01" db="EMBL/GenBank/DDBJ databases">
        <authorList>
            <person name="Wagner-Dobler I."/>
            <person name="Ferriera S."/>
            <person name="Johnson J."/>
            <person name="Kravitz S."/>
            <person name="Beeson K."/>
            <person name="Sutton G."/>
            <person name="Rogers Y.-H."/>
            <person name="Friedman R."/>
            <person name="Frazier M."/>
            <person name="Venter J.C."/>
        </authorList>
    </citation>
    <scope>NUCLEOTIDE SEQUENCE [LARGE SCALE GENOMIC DNA]</scope>
    <source>
        <strain evidence="18">DSM 17067 / NCIMB 14079 / DFL-11</strain>
    </source>
</reference>
<evidence type="ECO:0000256" key="3">
    <source>
        <dbReference type="ARBA" id="ARBA00011738"/>
    </source>
</evidence>
<feature type="active site" evidence="15">
    <location>
        <position position="75"/>
    </location>
</feature>
<dbReference type="InterPro" id="IPR036264">
    <property type="entry name" value="Bact_exopeptidase_dim_dom"/>
</dbReference>
<keyword evidence="10 15" id="KW-0220">Diaminopimelate biosynthesis</keyword>
<accession>A0A5E8GWI8</accession>
<evidence type="ECO:0000256" key="7">
    <source>
        <dbReference type="ARBA" id="ARBA00022723"/>
    </source>
</evidence>
<evidence type="ECO:0000313" key="17">
    <source>
        <dbReference type="EMBL" id="EEE43778.2"/>
    </source>
</evidence>
<reference evidence="17 18" key="2">
    <citation type="submission" date="2013-04" db="EMBL/GenBank/DDBJ databases">
        <authorList>
            <person name="Fiebig A."/>
            <person name="Pradella S."/>
            <person name="Wagner-Doebler I."/>
        </authorList>
    </citation>
    <scope>NUCLEOTIDE SEQUENCE [LARGE SCALE GENOMIC DNA]</scope>
    <source>
        <strain evidence="18">DSM 17067 / NCIMB 14079 / DFL-11</strain>
    </source>
</reference>
<dbReference type="NCBIfam" id="TIGR01246">
    <property type="entry name" value="dapE_proteo"/>
    <property type="match status" value="1"/>
</dbReference>
<evidence type="ECO:0000256" key="15">
    <source>
        <dbReference type="HAMAP-Rule" id="MF_01690"/>
    </source>
</evidence>
<evidence type="ECO:0000256" key="14">
    <source>
        <dbReference type="ARBA" id="ARBA00051301"/>
    </source>
</evidence>
<comment type="pathway">
    <text evidence="1 15">Amino-acid biosynthesis; L-lysine biosynthesis via DAP pathway; LL-2,6-diaminopimelate from (S)-tetrahydrodipicolinate (succinylase route): step 3/3.</text>
</comment>
<dbReference type="EMBL" id="ACCU02000004">
    <property type="protein sequence ID" value="EEE43778.2"/>
    <property type="molecule type" value="Genomic_DNA"/>
</dbReference>
<dbReference type="Pfam" id="PF01546">
    <property type="entry name" value="Peptidase_M20"/>
    <property type="match status" value="1"/>
</dbReference>
<evidence type="ECO:0000256" key="9">
    <source>
        <dbReference type="ARBA" id="ARBA00022833"/>
    </source>
</evidence>
<dbReference type="RefSeq" id="WP_040451443.1">
    <property type="nucleotide sequence ID" value="NZ_CM011002.1"/>
</dbReference>
<keyword evidence="6 15" id="KW-0028">Amino-acid biosynthesis</keyword>
<dbReference type="UniPathway" id="UPA00034">
    <property type="reaction ID" value="UER00021"/>
</dbReference>